<comment type="cofactor">
    <cofactor evidence="15">
        <name>[4Fe-4S] cluster</name>
        <dbReference type="ChEBI" id="CHEBI:49883"/>
    </cofactor>
    <text evidence="15">Binds 1 [4Fe-4S] cluster. The cluster is coordinated with 3 cysteines and an exchangeable S-adenosyl-L-methionine.</text>
</comment>
<keyword evidence="10 15" id="KW-0408">Iron</keyword>
<name>A0ABU2WMH4_9GAMM</name>
<evidence type="ECO:0000256" key="12">
    <source>
        <dbReference type="ARBA" id="ARBA00023244"/>
    </source>
</evidence>
<keyword evidence="18" id="KW-1185">Reference proteome</keyword>
<dbReference type="InterPro" id="IPR007197">
    <property type="entry name" value="rSAM"/>
</dbReference>
<keyword evidence="7 15" id="KW-0949">S-adenosyl-L-methionine</keyword>
<dbReference type="InterPro" id="IPR004558">
    <property type="entry name" value="Coprogen_oxidase_HemN"/>
</dbReference>
<evidence type="ECO:0000256" key="2">
    <source>
        <dbReference type="ARBA" id="ARBA00004785"/>
    </source>
</evidence>
<keyword evidence="5 15" id="KW-0004">4Fe-4S</keyword>
<keyword evidence="6 15" id="KW-0963">Cytoplasm</keyword>
<dbReference type="InterPro" id="IPR006638">
    <property type="entry name" value="Elp3/MiaA/NifB-like_rSAM"/>
</dbReference>
<dbReference type="PANTHER" id="PTHR13932:SF6">
    <property type="entry name" value="OXYGEN-INDEPENDENT COPROPORPHYRINOGEN III OXIDASE"/>
    <property type="match status" value="1"/>
</dbReference>
<comment type="function">
    <text evidence="13">Involved in the heme biosynthesis. Catalyzes the anaerobic oxidative decarboxylation of propionate groups of rings A and B of coproporphyrinogen III to yield the vinyl groups in protoporphyrinogen IX.</text>
</comment>
<dbReference type="RefSeq" id="WP_311366492.1">
    <property type="nucleotide sequence ID" value="NZ_JAVRIC010000035.1"/>
</dbReference>
<evidence type="ECO:0000256" key="15">
    <source>
        <dbReference type="PIRNR" id="PIRNR000167"/>
    </source>
</evidence>
<dbReference type="PANTHER" id="PTHR13932">
    <property type="entry name" value="COPROPORPHYRINIGEN III OXIDASE"/>
    <property type="match status" value="1"/>
</dbReference>
<dbReference type="PROSITE" id="PS51918">
    <property type="entry name" value="RADICAL_SAM"/>
    <property type="match status" value="1"/>
</dbReference>
<dbReference type="NCBIfam" id="TIGR00538">
    <property type="entry name" value="hemN"/>
    <property type="match status" value="1"/>
</dbReference>
<evidence type="ECO:0000313" key="18">
    <source>
        <dbReference type="Proteomes" id="UP001254608"/>
    </source>
</evidence>
<evidence type="ECO:0000256" key="7">
    <source>
        <dbReference type="ARBA" id="ARBA00022691"/>
    </source>
</evidence>
<dbReference type="SFLD" id="SFLDG01065">
    <property type="entry name" value="anaerobic_coproporphyrinogen-I"/>
    <property type="match status" value="1"/>
</dbReference>
<proteinExistence type="inferred from homology"/>
<organism evidence="17 18">
    <name type="scientific">Banduia mediterranea</name>
    <dbReference type="NCBI Taxonomy" id="3075609"/>
    <lineage>
        <taxon>Bacteria</taxon>
        <taxon>Pseudomonadati</taxon>
        <taxon>Pseudomonadota</taxon>
        <taxon>Gammaproteobacteria</taxon>
        <taxon>Nevskiales</taxon>
        <taxon>Algiphilaceae</taxon>
        <taxon>Banduia</taxon>
    </lineage>
</organism>
<gene>
    <name evidence="17" type="primary">hemN</name>
    <name evidence="17" type="ORF">RM530_17200</name>
</gene>
<evidence type="ECO:0000256" key="9">
    <source>
        <dbReference type="ARBA" id="ARBA00023002"/>
    </source>
</evidence>
<comment type="subunit">
    <text evidence="4">Monomer.</text>
</comment>
<dbReference type="EC" id="1.3.98.3" evidence="15"/>
<dbReference type="Gene3D" id="3.80.30.20">
    <property type="entry name" value="tm_1862 like domain"/>
    <property type="match status" value="1"/>
</dbReference>
<feature type="domain" description="Radical SAM core" evidence="16">
    <location>
        <begin position="52"/>
        <end position="280"/>
    </location>
</feature>
<evidence type="ECO:0000256" key="8">
    <source>
        <dbReference type="ARBA" id="ARBA00022723"/>
    </source>
</evidence>
<comment type="similarity">
    <text evidence="3 15">Belongs to the anaerobic coproporphyrinogen-III oxidase family.</text>
</comment>
<dbReference type="Proteomes" id="UP001254608">
    <property type="component" value="Unassembled WGS sequence"/>
</dbReference>
<keyword evidence="9 15" id="KW-0560">Oxidoreductase</keyword>
<dbReference type="PIRSF" id="PIRSF000167">
    <property type="entry name" value="HemN"/>
    <property type="match status" value="1"/>
</dbReference>
<keyword evidence="12 15" id="KW-0627">Porphyrin biosynthesis</keyword>
<comment type="subcellular location">
    <subcellularLocation>
        <location evidence="1 15">Cytoplasm</location>
    </subcellularLocation>
</comment>
<protein>
    <recommendedName>
        <fullName evidence="15">Coproporphyrinogen-III oxidase</fullName>
        <ecNumber evidence="15">1.3.98.3</ecNumber>
    </recommendedName>
</protein>
<evidence type="ECO:0000256" key="11">
    <source>
        <dbReference type="ARBA" id="ARBA00023014"/>
    </source>
</evidence>
<keyword evidence="11 15" id="KW-0411">Iron-sulfur</keyword>
<dbReference type="SFLD" id="SFLDS00029">
    <property type="entry name" value="Radical_SAM"/>
    <property type="match status" value="1"/>
</dbReference>
<dbReference type="CDD" id="cd01335">
    <property type="entry name" value="Radical_SAM"/>
    <property type="match status" value="1"/>
</dbReference>
<dbReference type="SMART" id="SM00729">
    <property type="entry name" value="Elp3"/>
    <property type="match status" value="1"/>
</dbReference>
<accession>A0ABU2WMH4</accession>
<evidence type="ECO:0000256" key="14">
    <source>
        <dbReference type="ARBA" id="ARBA00048321"/>
    </source>
</evidence>
<dbReference type="InterPro" id="IPR023404">
    <property type="entry name" value="rSAM_horseshoe"/>
</dbReference>
<reference evidence="17 18" key="1">
    <citation type="submission" date="2023-09" db="EMBL/GenBank/DDBJ databases">
        <authorList>
            <person name="Rey-Velasco X."/>
        </authorList>
    </citation>
    <scope>NUCLEOTIDE SEQUENCE [LARGE SCALE GENOMIC DNA]</scope>
    <source>
        <strain evidence="17 18">W345</strain>
    </source>
</reference>
<evidence type="ECO:0000256" key="5">
    <source>
        <dbReference type="ARBA" id="ARBA00022485"/>
    </source>
</evidence>
<evidence type="ECO:0000256" key="1">
    <source>
        <dbReference type="ARBA" id="ARBA00004496"/>
    </source>
</evidence>
<evidence type="ECO:0000256" key="13">
    <source>
        <dbReference type="ARBA" id="ARBA00024295"/>
    </source>
</evidence>
<evidence type="ECO:0000256" key="6">
    <source>
        <dbReference type="ARBA" id="ARBA00022490"/>
    </source>
</evidence>
<comment type="catalytic activity">
    <reaction evidence="14 15">
        <text>coproporphyrinogen III + 2 S-adenosyl-L-methionine = protoporphyrinogen IX + 2 5'-deoxyadenosine + 2 L-methionine + 2 CO2</text>
        <dbReference type="Rhea" id="RHEA:15425"/>
        <dbReference type="ChEBI" id="CHEBI:16526"/>
        <dbReference type="ChEBI" id="CHEBI:17319"/>
        <dbReference type="ChEBI" id="CHEBI:57307"/>
        <dbReference type="ChEBI" id="CHEBI:57309"/>
        <dbReference type="ChEBI" id="CHEBI:57844"/>
        <dbReference type="ChEBI" id="CHEBI:59789"/>
        <dbReference type="EC" id="1.3.98.3"/>
    </reaction>
</comment>
<evidence type="ECO:0000259" key="16">
    <source>
        <dbReference type="PROSITE" id="PS51918"/>
    </source>
</evidence>
<evidence type="ECO:0000313" key="17">
    <source>
        <dbReference type="EMBL" id="MDT0499083.1"/>
    </source>
</evidence>
<evidence type="ECO:0000256" key="10">
    <source>
        <dbReference type="ARBA" id="ARBA00023004"/>
    </source>
</evidence>
<dbReference type="GO" id="GO:0051989">
    <property type="term" value="F:coproporphyrinogen dehydrogenase activity"/>
    <property type="evidence" value="ECO:0007669"/>
    <property type="project" value="UniProtKB-EC"/>
</dbReference>
<sequence>MTTAEPTSSAALPADLLAREMRGPRYTSYPTALAFDTRFGVADWCQAVRASARGGEALSLYVHIPFCASNCFYCGCNRVISRSRTRIRGYLESLLHEIEMQARLMQPPPEVLQLHLGGGTPNSLTTGELAVLLEALRNRFRFAPDERLECSMEVDPRLATVDDIDVWRELGFNRLSFGVQDVDAVVQTAINRRQSSDHLAELTAAARQAGFSSLNYDLVYGLPMQSPARFEATLDFVLAQRPDRVAAYHYAHLPARFPAQRAIDEQTLPNQTQRQWLRERIHQRLCQAGYVAIGLDHYALPGDELARAFAGGRLHRNFQGYSTLPDCELLGLGASAISRLGGCYAQNEATEQGYRLAVDTGHYPVARGYRLTDEDRLRAAVIESIMCRGEADFSELPSGRFAPELERLRALDPAQTWLECGPWGLRVSEAGRSLLRVVAMVFDAHLGRAEVPATRYSRLA</sequence>
<dbReference type="Pfam" id="PF04055">
    <property type="entry name" value="Radical_SAM"/>
    <property type="match status" value="1"/>
</dbReference>
<keyword evidence="8 15" id="KW-0479">Metal-binding</keyword>
<evidence type="ECO:0000256" key="4">
    <source>
        <dbReference type="ARBA" id="ARBA00011245"/>
    </source>
</evidence>
<comment type="pathway">
    <text evidence="2 15">Porphyrin-containing compound metabolism; protoporphyrin-IX biosynthesis; protoporphyrinogen-IX from coproporphyrinogen-III (AdoMet route): step 1/1.</text>
</comment>
<evidence type="ECO:0000256" key="3">
    <source>
        <dbReference type="ARBA" id="ARBA00005493"/>
    </source>
</evidence>
<dbReference type="Gene3D" id="1.10.10.920">
    <property type="match status" value="1"/>
</dbReference>
<comment type="caution">
    <text evidence="17">The sequence shown here is derived from an EMBL/GenBank/DDBJ whole genome shotgun (WGS) entry which is preliminary data.</text>
</comment>
<dbReference type="InterPro" id="IPR034505">
    <property type="entry name" value="Coproporphyrinogen-III_oxidase"/>
</dbReference>
<dbReference type="InterPro" id="IPR058240">
    <property type="entry name" value="rSAM_sf"/>
</dbReference>
<dbReference type="SUPFAM" id="SSF102114">
    <property type="entry name" value="Radical SAM enzymes"/>
    <property type="match status" value="1"/>
</dbReference>
<dbReference type="EMBL" id="JAVRIC010000035">
    <property type="protein sequence ID" value="MDT0499083.1"/>
    <property type="molecule type" value="Genomic_DNA"/>
</dbReference>